<dbReference type="PANTHER" id="PTHR31992:SF111">
    <property type="entry name" value="DOF ZINC FINGER PROTEIN DOF3.5"/>
    <property type="match status" value="1"/>
</dbReference>
<dbReference type="InterPro" id="IPR003851">
    <property type="entry name" value="Znf_Dof"/>
</dbReference>
<dbReference type="PANTHER" id="PTHR31992">
    <property type="entry name" value="DOF ZINC FINGER PROTEIN DOF1.4-RELATED"/>
    <property type="match status" value="1"/>
</dbReference>
<keyword evidence="5 8" id="KW-0238">DNA-binding</keyword>
<evidence type="ECO:0000256" key="10">
    <source>
        <dbReference type="SAM" id="MobiDB-lite"/>
    </source>
</evidence>
<comment type="subcellular location">
    <subcellularLocation>
        <location evidence="8 9">Nucleus</location>
    </subcellularLocation>
</comment>
<evidence type="ECO:0000256" key="6">
    <source>
        <dbReference type="ARBA" id="ARBA00023163"/>
    </source>
</evidence>
<evidence type="ECO:0000313" key="12">
    <source>
        <dbReference type="EMBL" id="KAL0917591.1"/>
    </source>
</evidence>
<evidence type="ECO:0000256" key="8">
    <source>
        <dbReference type="PROSITE-ProRule" id="PRU00071"/>
    </source>
</evidence>
<evidence type="ECO:0000256" key="2">
    <source>
        <dbReference type="ARBA" id="ARBA00022771"/>
    </source>
</evidence>
<evidence type="ECO:0000256" key="3">
    <source>
        <dbReference type="ARBA" id="ARBA00022833"/>
    </source>
</evidence>
<dbReference type="PROSITE" id="PS50884">
    <property type="entry name" value="ZF_DOF_2"/>
    <property type="match status" value="1"/>
</dbReference>
<evidence type="ECO:0000259" key="11">
    <source>
        <dbReference type="PROSITE" id="PS50884"/>
    </source>
</evidence>
<dbReference type="GO" id="GO:0008270">
    <property type="term" value="F:zinc ion binding"/>
    <property type="evidence" value="ECO:0007669"/>
    <property type="project" value="UniProtKB-KW"/>
</dbReference>
<dbReference type="Pfam" id="PF02701">
    <property type="entry name" value="Zn_ribbon_Dof"/>
    <property type="match status" value="1"/>
</dbReference>
<feature type="region of interest" description="Disordered" evidence="10">
    <location>
        <begin position="116"/>
        <end position="149"/>
    </location>
</feature>
<dbReference type="Proteomes" id="UP001552299">
    <property type="component" value="Unassembled WGS sequence"/>
</dbReference>
<keyword evidence="4 9" id="KW-0805">Transcription regulation</keyword>
<accession>A0ABD0V4Y3</accession>
<keyword evidence="2 8" id="KW-0863">Zinc-finger</keyword>
<evidence type="ECO:0000313" key="13">
    <source>
        <dbReference type="Proteomes" id="UP001552299"/>
    </source>
</evidence>
<dbReference type="GO" id="GO:0003677">
    <property type="term" value="F:DNA binding"/>
    <property type="evidence" value="ECO:0007669"/>
    <property type="project" value="UniProtKB-UniRule"/>
</dbReference>
<evidence type="ECO:0000256" key="7">
    <source>
        <dbReference type="ARBA" id="ARBA00023242"/>
    </source>
</evidence>
<keyword evidence="13" id="KW-1185">Reference proteome</keyword>
<feature type="domain" description="Dof-type" evidence="11">
    <location>
        <begin position="72"/>
        <end position="126"/>
    </location>
</feature>
<gene>
    <name evidence="12" type="ORF">M5K25_012664</name>
</gene>
<dbReference type="InterPro" id="IPR045174">
    <property type="entry name" value="Dof"/>
</dbReference>
<comment type="caution">
    <text evidence="12">The sequence shown here is derived from an EMBL/GenBank/DDBJ whole genome shotgun (WGS) entry which is preliminary data.</text>
</comment>
<feature type="compositionally biased region" description="Low complexity" evidence="10">
    <location>
        <begin position="131"/>
        <end position="149"/>
    </location>
</feature>
<keyword evidence="7 8" id="KW-0539">Nucleus</keyword>
<organism evidence="12 13">
    <name type="scientific">Dendrobium thyrsiflorum</name>
    <name type="common">Pinecone-like raceme dendrobium</name>
    <name type="synonym">Orchid</name>
    <dbReference type="NCBI Taxonomy" id="117978"/>
    <lineage>
        <taxon>Eukaryota</taxon>
        <taxon>Viridiplantae</taxon>
        <taxon>Streptophyta</taxon>
        <taxon>Embryophyta</taxon>
        <taxon>Tracheophyta</taxon>
        <taxon>Spermatophyta</taxon>
        <taxon>Magnoliopsida</taxon>
        <taxon>Liliopsida</taxon>
        <taxon>Asparagales</taxon>
        <taxon>Orchidaceae</taxon>
        <taxon>Epidendroideae</taxon>
        <taxon>Malaxideae</taxon>
        <taxon>Dendrobiinae</taxon>
        <taxon>Dendrobium</taxon>
    </lineage>
</organism>
<feature type="region of interest" description="Disordered" evidence="10">
    <location>
        <begin position="46"/>
        <end position="80"/>
    </location>
</feature>
<sequence>MEAKQFSNAQSKFRKGPSYPLYFTCLHLRPFQVVLPVHFTLPITSPSPKKTLATRSSSSTLSRDHASPSPSDPGPPCTTPRSLAITLRAFTLTQPRYFCKGCRRYWTKGGSLRNVPVGGGCRKNRRGKSARLSSDSITSSSSSSSSLRIDTTRVLDSGLRPDQALDDMFDTYYPSSDSGGSNIDMAVMYARYLNQVPDKLPVEIDDSFGFVGSVTAELSSSSTPSTDMNCQTVSQADEGNLGFMASNCGMEESVVFPRLESSSMLPEMNGGDVFSMNWGSVYPNMPWPAQEQNLAVASTRVQQEIGSNHHFQELVVGDWSSMEQSGFEAF</sequence>
<keyword evidence="1 9" id="KW-0479">Metal-binding</keyword>
<evidence type="ECO:0000256" key="9">
    <source>
        <dbReference type="RuleBase" id="RU369094"/>
    </source>
</evidence>
<comment type="function">
    <text evidence="9">Transcription factor that binds specifically to a 5'-AA[AG]G-3' consensus core sequence.</text>
</comment>
<evidence type="ECO:0000256" key="1">
    <source>
        <dbReference type="ARBA" id="ARBA00022723"/>
    </source>
</evidence>
<evidence type="ECO:0000256" key="4">
    <source>
        <dbReference type="ARBA" id="ARBA00023015"/>
    </source>
</evidence>
<proteinExistence type="predicted"/>
<keyword evidence="3 9" id="KW-0862">Zinc</keyword>
<name>A0ABD0V4Y3_DENTH</name>
<reference evidence="12 13" key="1">
    <citation type="journal article" date="2024" name="Plant Biotechnol. J.">
        <title>Dendrobium thyrsiflorum genome and its molecular insights into genes involved in important horticultural traits.</title>
        <authorList>
            <person name="Chen B."/>
            <person name="Wang J.Y."/>
            <person name="Zheng P.J."/>
            <person name="Li K.L."/>
            <person name="Liang Y.M."/>
            <person name="Chen X.F."/>
            <person name="Zhang C."/>
            <person name="Zhao X."/>
            <person name="He X."/>
            <person name="Zhang G.Q."/>
            <person name="Liu Z.J."/>
            <person name="Xu Q."/>
        </authorList>
    </citation>
    <scope>NUCLEOTIDE SEQUENCE [LARGE SCALE GENOMIC DNA]</scope>
    <source>
        <strain evidence="12">GZMU011</strain>
    </source>
</reference>
<evidence type="ECO:0000256" key="5">
    <source>
        <dbReference type="ARBA" id="ARBA00023125"/>
    </source>
</evidence>
<keyword evidence="6 9" id="KW-0804">Transcription</keyword>
<dbReference type="EMBL" id="JANQDX010000010">
    <property type="protein sequence ID" value="KAL0917591.1"/>
    <property type="molecule type" value="Genomic_DNA"/>
</dbReference>
<dbReference type="GO" id="GO:0003700">
    <property type="term" value="F:DNA-binding transcription factor activity"/>
    <property type="evidence" value="ECO:0007669"/>
    <property type="project" value="UniProtKB-UniRule"/>
</dbReference>
<protein>
    <recommendedName>
        <fullName evidence="9">Dof zinc finger protein</fullName>
    </recommendedName>
</protein>
<dbReference type="AlphaFoldDB" id="A0ABD0V4Y3"/>
<dbReference type="GO" id="GO:0005634">
    <property type="term" value="C:nucleus"/>
    <property type="evidence" value="ECO:0007669"/>
    <property type="project" value="UniProtKB-SubCell"/>
</dbReference>